<dbReference type="InterPro" id="IPR002182">
    <property type="entry name" value="NB-ARC"/>
</dbReference>
<sequence>MCGAHGSKVVVTTRGTVVAQTMSVSVLYVLNCLIPEESWGLLKKITFGDDPIAVNQTTESIGKKIAEKCKGVPLAIRSLGGILQSKTEEREWVDVLNGDFWKLCEDKDSILPVLKLSYHNLSPQQRQCFAYCSLFPKDWEFEKDELIQMWMAHGYLDCSVEGKCMEDL</sequence>
<feature type="non-terminal residue" evidence="5">
    <location>
        <position position="168"/>
    </location>
</feature>
<accession>A0A2K3KIC0</accession>
<dbReference type="Proteomes" id="UP000236291">
    <property type="component" value="Unassembled WGS sequence"/>
</dbReference>
<evidence type="ECO:0000256" key="1">
    <source>
        <dbReference type="ARBA" id="ARBA00022737"/>
    </source>
</evidence>
<dbReference type="InterPro" id="IPR058922">
    <property type="entry name" value="WHD_DRP"/>
</dbReference>
<reference evidence="5 6" key="1">
    <citation type="journal article" date="2014" name="Am. J. Bot.">
        <title>Genome assembly and annotation for red clover (Trifolium pratense; Fabaceae).</title>
        <authorList>
            <person name="Istvanek J."/>
            <person name="Jaros M."/>
            <person name="Krenek A."/>
            <person name="Repkova J."/>
        </authorList>
    </citation>
    <scope>NUCLEOTIDE SEQUENCE [LARGE SCALE GENOMIC DNA]</scope>
    <source>
        <strain evidence="6">cv. Tatra</strain>
        <tissue evidence="5">Young leaves</tissue>
    </source>
</reference>
<dbReference type="Gene3D" id="1.10.10.10">
    <property type="entry name" value="Winged helix-like DNA-binding domain superfamily/Winged helix DNA-binding domain"/>
    <property type="match status" value="1"/>
</dbReference>
<dbReference type="InterPro" id="IPR036388">
    <property type="entry name" value="WH-like_DNA-bd_sf"/>
</dbReference>
<dbReference type="PANTHER" id="PTHR23155:SF1205">
    <property type="entry name" value="DISEASE RESISTANCE PROTEIN RPM1"/>
    <property type="match status" value="1"/>
</dbReference>
<feature type="domain" description="Disease resistance protein winged helix" evidence="4">
    <location>
        <begin position="134"/>
        <end position="167"/>
    </location>
</feature>
<dbReference type="Pfam" id="PF00931">
    <property type="entry name" value="NB-ARC"/>
    <property type="match status" value="1"/>
</dbReference>
<comment type="caution">
    <text evidence="5">The sequence shown here is derived from an EMBL/GenBank/DDBJ whole genome shotgun (WGS) entry which is preliminary data.</text>
</comment>
<keyword evidence="1" id="KW-0677">Repeat</keyword>
<dbReference type="PANTHER" id="PTHR23155">
    <property type="entry name" value="DISEASE RESISTANCE PROTEIN RP"/>
    <property type="match status" value="1"/>
</dbReference>
<feature type="domain" description="NB-ARC" evidence="3">
    <location>
        <begin position="5"/>
        <end position="47"/>
    </location>
</feature>
<evidence type="ECO:0000313" key="6">
    <source>
        <dbReference type="Proteomes" id="UP000236291"/>
    </source>
</evidence>
<dbReference type="GO" id="GO:0098542">
    <property type="term" value="P:defense response to other organism"/>
    <property type="evidence" value="ECO:0007669"/>
    <property type="project" value="TreeGrafter"/>
</dbReference>
<gene>
    <name evidence="5" type="ORF">L195_g054861</name>
</gene>
<keyword evidence="2" id="KW-0611">Plant defense</keyword>
<protein>
    <submittedName>
        <fullName evidence="5">CC-NBS-LRR resistance protein</fullName>
    </submittedName>
</protein>
<proteinExistence type="predicted"/>
<dbReference type="InterPro" id="IPR042197">
    <property type="entry name" value="Apaf_helical"/>
</dbReference>
<name>A0A2K3KIC0_TRIPR</name>
<dbReference type="STRING" id="57577.A0A2K3KIC0"/>
<dbReference type="AlphaFoldDB" id="A0A2K3KIC0"/>
<dbReference type="GO" id="GO:0043531">
    <property type="term" value="F:ADP binding"/>
    <property type="evidence" value="ECO:0007669"/>
    <property type="project" value="InterPro"/>
</dbReference>
<dbReference type="Gene3D" id="1.10.8.430">
    <property type="entry name" value="Helical domain of apoptotic protease-activating factors"/>
    <property type="match status" value="1"/>
</dbReference>
<evidence type="ECO:0000259" key="3">
    <source>
        <dbReference type="Pfam" id="PF00931"/>
    </source>
</evidence>
<dbReference type="EMBL" id="ASHM01097597">
    <property type="protein sequence ID" value="PNX66044.1"/>
    <property type="molecule type" value="Genomic_DNA"/>
</dbReference>
<dbReference type="InterPro" id="IPR044974">
    <property type="entry name" value="Disease_R_plants"/>
</dbReference>
<dbReference type="ExpressionAtlas" id="A0A2K3KIC0">
    <property type="expression patterns" value="baseline"/>
</dbReference>
<evidence type="ECO:0000256" key="2">
    <source>
        <dbReference type="ARBA" id="ARBA00022821"/>
    </source>
</evidence>
<dbReference type="InterPro" id="IPR027417">
    <property type="entry name" value="P-loop_NTPase"/>
</dbReference>
<organism evidence="5 6">
    <name type="scientific">Trifolium pratense</name>
    <name type="common">Red clover</name>
    <dbReference type="NCBI Taxonomy" id="57577"/>
    <lineage>
        <taxon>Eukaryota</taxon>
        <taxon>Viridiplantae</taxon>
        <taxon>Streptophyta</taxon>
        <taxon>Embryophyta</taxon>
        <taxon>Tracheophyta</taxon>
        <taxon>Spermatophyta</taxon>
        <taxon>Magnoliopsida</taxon>
        <taxon>eudicotyledons</taxon>
        <taxon>Gunneridae</taxon>
        <taxon>Pentapetalae</taxon>
        <taxon>rosids</taxon>
        <taxon>fabids</taxon>
        <taxon>Fabales</taxon>
        <taxon>Fabaceae</taxon>
        <taxon>Papilionoideae</taxon>
        <taxon>50 kb inversion clade</taxon>
        <taxon>NPAAA clade</taxon>
        <taxon>Hologalegina</taxon>
        <taxon>IRL clade</taxon>
        <taxon>Trifolieae</taxon>
        <taxon>Trifolium</taxon>
    </lineage>
</organism>
<evidence type="ECO:0000313" key="5">
    <source>
        <dbReference type="EMBL" id="PNX66044.1"/>
    </source>
</evidence>
<dbReference type="Pfam" id="PF23559">
    <property type="entry name" value="WHD_DRP"/>
    <property type="match status" value="1"/>
</dbReference>
<reference evidence="5 6" key="2">
    <citation type="journal article" date="2017" name="Front. Plant Sci.">
        <title>Gene Classification and Mining of Molecular Markers Useful in Red Clover (Trifolium pratense) Breeding.</title>
        <authorList>
            <person name="Istvanek J."/>
            <person name="Dluhosova J."/>
            <person name="Dluhos P."/>
            <person name="Patkova L."/>
            <person name="Nedelnik J."/>
            <person name="Repkova J."/>
        </authorList>
    </citation>
    <scope>NUCLEOTIDE SEQUENCE [LARGE SCALE GENOMIC DNA]</scope>
    <source>
        <strain evidence="6">cv. Tatra</strain>
        <tissue evidence="5">Young leaves</tissue>
    </source>
</reference>
<evidence type="ECO:0000259" key="4">
    <source>
        <dbReference type="Pfam" id="PF23559"/>
    </source>
</evidence>
<dbReference type="SUPFAM" id="SSF52540">
    <property type="entry name" value="P-loop containing nucleoside triphosphate hydrolases"/>
    <property type="match status" value="1"/>
</dbReference>